<dbReference type="PROSITE" id="PS51206">
    <property type="entry name" value="SF3_HELICASE_1"/>
    <property type="match status" value="1"/>
</dbReference>
<dbReference type="Pfam" id="PF19263">
    <property type="entry name" value="DUF5906"/>
    <property type="match status" value="1"/>
</dbReference>
<organism evidence="5 6">
    <name type="scientific">Lactococcus lactis subsp. lactis</name>
    <name type="common">Streptococcus lactis</name>
    <dbReference type="NCBI Taxonomy" id="1360"/>
    <lineage>
        <taxon>Bacteria</taxon>
        <taxon>Bacillati</taxon>
        <taxon>Bacillota</taxon>
        <taxon>Bacilli</taxon>
        <taxon>Lactobacillales</taxon>
        <taxon>Streptococcaceae</taxon>
        <taxon>Lactococcus</taxon>
    </lineage>
</organism>
<evidence type="ECO:0000259" key="4">
    <source>
        <dbReference type="PROSITE" id="PS51206"/>
    </source>
</evidence>
<accession>A0A1V0NG28</accession>
<evidence type="ECO:0000313" key="6">
    <source>
        <dbReference type="Proteomes" id="UP000192085"/>
    </source>
</evidence>
<gene>
    <name evidence="5" type="ORF">LL275_1240</name>
</gene>
<dbReference type="GO" id="GO:0005524">
    <property type="term" value="F:ATP binding"/>
    <property type="evidence" value="ECO:0007669"/>
    <property type="project" value="UniProtKB-KW"/>
</dbReference>
<evidence type="ECO:0000256" key="1">
    <source>
        <dbReference type="ARBA" id="ARBA00022741"/>
    </source>
</evidence>
<dbReference type="InterPro" id="IPR014820">
    <property type="entry name" value="PriCT_1"/>
</dbReference>
<dbReference type="InterPro" id="IPR014015">
    <property type="entry name" value="Helicase_SF3_DNA-vir"/>
</dbReference>
<dbReference type="InterPro" id="IPR045455">
    <property type="entry name" value="NrS-1_pol-like_helicase"/>
</dbReference>
<name>A0A1V0NG28_LACLL</name>
<dbReference type="Gene3D" id="3.40.50.300">
    <property type="entry name" value="P-loop containing nucleotide triphosphate hydrolases"/>
    <property type="match status" value="1"/>
</dbReference>
<dbReference type="RefSeq" id="WP_064973528.1">
    <property type="nucleotide sequence ID" value="NZ_CP015897.1"/>
</dbReference>
<keyword evidence="2" id="KW-0378">Hydrolase</keyword>
<dbReference type="NCBIfam" id="TIGR01613">
    <property type="entry name" value="primase_Cterm"/>
    <property type="match status" value="1"/>
</dbReference>
<dbReference type="SUPFAM" id="SSF52540">
    <property type="entry name" value="P-loop containing nucleoside triphosphate hydrolases"/>
    <property type="match status" value="1"/>
</dbReference>
<evidence type="ECO:0000256" key="2">
    <source>
        <dbReference type="ARBA" id="ARBA00022801"/>
    </source>
</evidence>
<dbReference type="Pfam" id="PF08706">
    <property type="entry name" value="D5_N"/>
    <property type="match status" value="1"/>
</dbReference>
<dbReference type="PANTHER" id="PTHR35372">
    <property type="entry name" value="ATP BINDING PROTEIN-RELATED"/>
    <property type="match status" value="1"/>
</dbReference>
<dbReference type="InterPro" id="IPR006500">
    <property type="entry name" value="Helicase_put_C_phage/plasmid"/>
</dbReference>
<protein>
    <submittedName>
        <fullName evidence="5">Phage DNA polymerase (ATPase domain)</fullName>
    </submittedName>
</protein>
<feature type="domain" description="SF3 helicase" evidence="4">
    <location>
        <begin position="466"/>
        <end position="625"/>
    </location>
</feature>
<dbReference type="InterPro" id="IPR014818">
    <property type="entry name" value="Phage/plasmid_primase_P4_C"/>
</dbReference>
<dbReference type="SMART" id="SM00942">
    <property type="entry name" value="PriCT_1"/>
    <property type="match status" value="1"/>
</dbReference>
<sequence>MHRFTLFTSNTTGNAKNSNFPNKAVITDKQSLAQTVKYDHVMAEYQNHYRKGDNFIQSDVIPMDCDNDHSDNEKDWVTPLEVALDFPDVQFAVSYSRNHQKDKGSKIARPRFHVYFPVSVIADKAEYIALKQAIQAEFPYFDDNALDAARLLYGTVQPNVEIYEGSKTIAEYLNDDQFMQWDDAQNQITEGNRNNAMSHIAGKLIKRYGNTESSKAEFLKLAVEKCVPELSDEELLVIWNSAVSFGKKIANQEDYIPPEQYNKDVELEPTDYSDVGQATVLAREYGTKLRFSPATKFLVYNGSYWEESEPKAQSVIQELTERQLEEANAEKEKQMQVMSKNGAFSLLATLGPKKAQAQFNKAQQHSFDRYSKALEYEKFAIKRRDSKYISSGLKEAQPMLEIDPKDLDKNAFLLNTPNLTFDLKTGKSLKHDPENFITKQTLVDPSDEGMNLWLEAIEGFFTNDRELVDYIQANVGMAFIGKVLKEALFIAYGEGGNGKSTFWNVIAKVTGTYSGTISADILTVSCRRNVKPELAEAKGKRLLIAAELQEGMRLSTANVKQLCSTDEIGAEKKFKDPFSYTPTHTLVLYTNHLPKVGATDDGTWRRLIVIPFTEKISRDKDIKNYADYLYHHAGGAILKWIIEGAKKAIELDYHIPVPQKVQEAIQEYKQSNDWFGQFLDECCEVGDGLEQKSGEFYSEYRAYCVRTGDYIRNKADFNTAIQHAGFINRKRKNGAFIIGLKLKSEFEM</sequence>
<dbReference type="InterPro" id="IPR027417">
    <property type="entry name" value="P-loop_NTPase"/>
</dbReference>
<keyword evidence="3" id="KW-0067">ATP-binding</keyword>
<dbReference type="InterPro" id="IPR051620">
    <property type="entry name" value="ORF904-like_C"/>
</dbReference>
<dbReference type="GO" id="GO:0016787">
    <property type="term" value="F:hydrolase activity"/>
    <property type="evidence" value="ECO:0007669"/>
    <property type="project" value="UniProtKB-KW"/>
</dbReference>
<keyword evidence="1" id="KW-0547">Nucleotide-binding</keyword>
<dbReference type="PANTHER" id="PTHR35372:SF2">
    <property type="entry name" value="SF3 HELICASE DOMAIN-CONTAINING PROTEIN"/>
    <property type="match status" value="1"/>
</dbReference>
<evidence type="ECO:0000313" key="5">
    <source>
        <dbReference type="EMBL" id="ARD98870.1"/>
    </source>
</evidence>
<proteinExistence type="predicted"/>
<dbReference type="Proteomes" id="UP000192085">
    <property type="component" value="Chromosome"/>
</dbReference>
<evidence type="ECO:0000256" key="3">
    <source>
        <dbReference type="ARBA" id="ARBA00022840"/>
    </source>
</evidence>
<dbReference type="AlphaFoldDB" id="A0A1V0NG28"/>
<dbReference type="EMBL" id="CP015897">
    <property type="protein sequence ID" value="ARD98870.1"/>
    <property type="molecule type" value="Genomic_DNA"/>
</dbReference>
<dbReference type="SMART" id="SM00885">
    <property type="entry name" value="D5_N"/>
    <property type="match status" value="1"/>
</dbReference>
<reference evidence="5 6" key="1">
    <citation type="journal article" date="2017" name="BMC Genomics">
        <title>Comparative and functional genomics of the Lactococcus lactis taxon; insights into evolution and niche adaptation.</title>
        <authorList>
            <person name="Kelleher P."/>
            <person name="Bottacini F."/>
            <person name="Mahony J."/>
            <person name="Kilcawley K.N."/>
            <person name="van Sinderen D."/>
        </authorList>
    </citation>
    <scope>NUCLEOTIDE SEQUENCE [LARGE SCALE GENOMIC DNA]</scope>
    <source>
        <strain evidence="5 6">275</strain>
    </source>
</reference>